<feature type="compositionally biased region" description="Gly residues" evidence="1">
    <location>
        <begin position="63"/>
        <end position="78"/>
    </location>
</feature>
<feature type="region of interest" description="Disordered" evidence="1">
    <location>
        <begin position="63"/>
        <end position="82"/>
    </location>
</feature>
<dbReference type="GeneID" id="95599083"/>
<sequence>MVHFPAQQEQLVAVPPTFVGVCADDVDGLSVTAVGKGVRETGEQLVVALDGCRVGHGLEGQIGEFGGGQGSVEGGGVSDEGSEDRFFVNLLRRRTVGRRSASGDTSGTHADRLLT</sequence>
<organism evidence="2 3">
    <name type="scientific">Streptomyces tanashiensis</name>
    <dbReference type="NCBI Taxonomy" id="67367"/>
    <lineage>
        <taxon>Bacteria</taxon>
        <taxon>Bacillati</taxon>
        <taxon>Actinomycetota</taxon>
        <taxon>Actinomycetes</taxon>
        <taxon>Kitasatosporales</taxon>
        <taxon>Streptomycetaceae</taxon>
        <taxon>Streptomyces</taxon>
    </lineage>
</organism>
<dbReference type="EMBL" id="CP084204">
    <property type="protein sequence ID" value="UZX20385.1"/>
    <property type="molecule type" value="Genomic_DNA"/>
</dbReference>
<name>A0ABY6QRG4_9ACTN</name>
<protein>
    <submittedName>
        <fullName evidence="2">Uncharacterized protein</fullName>
    </submittedName>
</protein>
<proteinExistence type="predicted"/>
<evidence type="ECO:0000313" key="3">
    <source>
        <dbReference type="Proteomes" id="UP001164506"/>
    </source>
</evidence>
<accession>A0ABY6QRG4</accession>
<dbReference type="Proteomes" id="UP001164506">
    <property type="component" value="Chromosome"/>
</dbReference>
<reference evidence="2" key="1">
    <citation type="submission" date="2021-09" db="EMBL/GenBank/DDBJ databases">
        <title>Complete genome sequence and metabolic characterization of Streptomyces tanashiensis DSM 731 the producer of antibacterial Kalafungin and diverse secondary metabolites.</title>
        <authorList>
            <person name="Abbasi M.N."/>
            <person name="Anwar M.N."/>
            <person name="Alam K."/>
            <person name="Shoaib M."/>
            <person name="Lin Z."/>
            <person name="Hayat M."/>
            <person name="Ali M.I."/>
            <person name="Malik H.M.T."/>
            <person name="Ahmed I."/>
            <person name="Li A."/>
            <person name="Hailong Wang H."/>
            <person name="Zhang Y."/>
        </authorList>
    </citation>
    <scope>NUCLEOTIDE SEQUENCE</scope>
    <source>
        <strain evidence="2">Kala</strain>
    </source>
</reference>
<gene>
    <name evidence="2" type="ORF">LDH80_06530</name>
</gene>
<keyword evidence="3" id="KW-1185">Reference proteome</keyword>
<evidence type="ECO:0000313" key="2">
    <source>
        <dbReference type="EMBL" id="UZX20385.1"/>
    </source>
</evidence>
<evidence type="ECO:0000256" key="1">
    <source>
        <dbReference type="SAM" id="MobiDB-lite"/>
    </source>
</evidence>
<dbReference type="RefSeq" id="WP_267258307.1">
    <property type="nucleotide sequence ID" value="NZ_CP084204.1"/>
</dbReference>